<comment type="caution">
    <text evidence="1">The sequence shown here is derived from an EMBL/GenBank/DDBJ whole genome shotgun (WGS) entry which is preliminary data.</text>
</comment>
<reference evidence="2" key="1">
    <citation type="journal article" date="2019" name="Int. J. Syst. Evol. Microbiol.">
        <title>The Global Catalogue of Microorganisms (GCM) 10K type strain sequencing project: providing services to taxonomists for standard genome sequencing and annotation.</title>
        <authorList>
            <consortium name="The Broad Institute Genomics Platform"/>
            <consortium name="The Broad Institute Genome Sequencing Center for Infectious Disease"/>
            <person name="Wu L."/>
            <person name="Ma J."/>
        </authorList>
    </citation>
    <scope>NUCLEOTIDE SEQUENCE [LARGE SCALE GENOMIC DNA]</scope>
    <source>
        <strain evidence="2">JCM 18952</strain>
    </source>
</reference>
<organism evidence="1 2">
    <name type="scientific">Paeniglutamicibacter antarcticus</name>
    <dbReference type="NCBI Taxonomy" id="494023"/>
    <lineage>
        <taxon>Bacteria</taxon>
        <taxon>Bacillati</taxon>
        <taxon>Actinomycetota</taxon>
        <taxon>Actinomycetes</taxon>
        <taxon>Micrococcales</taxon>
        <taxon>Micrococcaceae</taxon>
        <taxon>Paeniglutamicibacter</taxon>
    </lineage>
</organism>
<keyword evidence="2" id="KW-1185">Reference proteome</keyword>
<accession>A0ABP9TSR2</accession>
<dbReference type="Proteomes" id="UP001501257">
    <property type="component" value="Unassembled WGS sequence"/>
</dbReference>
<dbReference type="EMBL" id="BAABLK010000037">
    <property type="protein sequence ID" value="GAA5228425.1"/>
    <property type="molecule type" value="Genomic_DNA"/>
</dbReference>
<dbReference type="RefSeq" id="WP_210099473.1">
    <property type="nucleotide sequence ID" value="NZ_BAABLK010000037.1"/>
</dbReference>
<sequence>MPSLISWLDANTAETNRMREIVKLFELPGSVDDLALGQFRDVISNSLFPGTSVLHVAAKYLILIPWCYQAGSLASTGEEQRAKGEHTERRLIRNLQRIGARQFIGSDIGDRISTLPSAAYWTALRRWGIVGDGVDRTNVGEEMLHEASAHESGIPTQRVWTATLPLVPDGFPASNDRGMELTRDEALWIQDRILATVPDTLLAHIVSKPRLVQKKSSSPWADPGCQEAQGEASVWLQHAQAYSALQWGLDSTYAHLLAVEASRKFAAEPASATNDDGYAPLDEWVEDDENRLLLRRWNLEDFLRRAHQTNPRIPPSSIAFLSSAVKELSSSVHPATNTTLHQMVKHREQQAKRSNSRFVNMRRLREWRAPESFGRQTFRWAQVRTMVNDIAEGLKNA</sequence>
<dbReference type="Pfam" id="PF19888">
    <property type="entry name" value="DUF6361"/>
    <property type="match status" value="1"/>
</dbReference>
<gene>
    <name evidence="1" type="ORF">GCM10025778_29590</name>
</gene>
<proteinExistence type="predicted"/>
<evidence type="ECO:0000313" key="2">
    <source>
        <dbReference type="Proteomes" id="UP001501257"/>
    </source>
</evidence>
<protein>
    <submittedName>
        <fullName evidence="1">DUF6361 family protein</fullName>
    </submittedName>
</protein>
<dbReference type="InterPro" id="IPR045941">
    <property type="entry name" value="DUF6361"/>
</dbReference>
<evidence type="ECO:0000313" key="1">
    <source>
        <dbReference type="EMBL" id="GAA5228425.1"/>
    </source>
</evidence>
<name>A0ABP9TSR2_9MICC</name>